<evidence type="ECO:0000256" key="6">
    <source>
        <dbReference type="ARBA" id="ARBA00023136"/>
    </source>
</evidence>
<dbReference type="InterPro" id="IPR010656">
    <property type="entry name" value="DctM"/>
</dbReference>
<name>A0A2K9MHQ0_9RHOB</name>
<dbReference type="InterPro" id="IPR004681">
    <property type="entry name" value="TRAP_DctM"/>
</dbReference>
<protein>
    <recommendedName>
        <fullName evidence="7">TRAP transporter large permease protein</fullName>
    </recommendedName>
</protein>
<dbReference type="GO" id="GO:0022857">
    <property type="term" value="F:transmembrane transporter activity"/>
    <property type="evidence" value="ECO:0007669"/>
    <property type="project" value="UniProtKB-UniRule"/>
</dbReference>
<dbReference type="NCBIfam" id="TIGR00786">
    <property type="entry name" value="dctM"/>
    <property type="match status" value="1"/>
</dbReference>
<dbReference type="PANTHER" id="PTHR33362:SF2">
    <property type="entry name" value="TRAP TRANSPORTER LARGE PERMEASE PROTEIN"/>
    <property type="match status" value="1"/>
</dbReference>
<keyword evidence="6 7" id="KW-0472">Membrane</keyword>
<comment type="subcellular location">
    <subcellularLocation>
        <location evidence="1 7">Cell inner membrane</location>
        <topology evidence="1 7">Multi-pass membrane protein</topology>
    </subcellularLocation>
</comment>
<feature type="transmembrane region" description="Helical" evidence="7">
    <location>
        <begin position="75"/>
        <end position="93"/>
    </location>
</feature>
<evidence type="ECO:0000256" key="5">
    <source>
        <dbReference type="ARBA" id="ARBA00022989"/>
    </source>
</evidence>
<keyword evidence="10" id="KW-1185">Reference proteome</keyword>
<feature type="transmembrane region" description="Helical" evidence="7">
    <location>
        <begin position="209"/>
        <end position="234"/>
    </location>
</feature>
<sequence>MTGVMFAGLLAIGMPVAFVLLAAAFVFMFATGNFAVLDAIPQILFSGLEVFDLLAIPLFILLGELMNSGGITTRLIAAAKLILGRLPHALAYVCLTANLMLASIMGSATAQIAVMTRVMVPEMEQDGYSRGFATALTAAAGMLGPVIPPSMIFIIYGVIAQVSVADMFIAGILPGILLFALLVLLVTLRAPRQTVHSENAAPAQPADPWRVLGAAAAGLLIPVVIVLGISFGVVTPTESAALATAIAVILGVAVYRALHWRDVSGILTRTALNSALVLFLIATAKVFGWLLTYAHVPQELATFLQGMTSNATVFLLLVFLLGIGIGAFLDGIAALIIMVPILLPMATAIYGIDPIHFGVVICMTLTIGLLTPPVGTGLYIAVAVVDLPFLTLVREILPFVLVTMLVVVLIALWPALTLWLL</sequence>
<comment type="subunit">
    <text evidence="7">The complex comprises the extracytoplasmic solute receptor protein and the two transmembrane proteins.</text>
</comment>
<evidence type="ECO:0000256" key="1">
    <source>
        <dbReference type="ARBA" id="ARBA00004429"/>
    </source>
</evidence>
<dbReference type="KEGG" id="paru:CYR75_13435"/>
<evidence type="ECO:0000256" key="4">
    <source>
        <dbReference type="ARBA" id="ARBA00022692"/>
    </source>
</evidence>
<reference evidence="10" key="1">
    <citation type="submission" date="2017-12" db="EMBL/GenBank/DDBJ databases">
        <title>Genomic analysis of Paracoccus sp. CBA4604.</title>
        <authorList>
            <person name="Roh S.W."/>
            <person name="Kim J.Y."/>
            <person name="Kim J.S."/>
        </authorList>
    </citation>
    <scope>NUCLEOTIDE SEQUENCE [LARGE SCALE GENOMIC DNA]</scope>
    <source>
        <strain evidence="10">CBA4604</strain>
    </source>
</reference>
<evidence type="ECO:0000256" key="7">
    <source>
        <dbReference type="RuleBase" id="RU369079"/>
    </source>
</evidence>
<feature type="transmembrane region" description="Helical" evidence="7">
    <location>
        <begin position="240"/>
        <end position="258"/>
    </location>
</feature>
<keyword evidence="2" id="KW-1003">Cell membrane</keyword>
<dbReference type="RefSeq" id="WP_101500506.1">
    <property type="nucleotide sequence ID" value="NZ_CP025583.1"/>
</dbReference>
<feature type="transmembrane region" description="Helical" evidence="7">
    <location>
        <begin position="311"/>
        <end position="343"/>
    </location>
</feature>
<keyword evidence="7" id="KW-0813">Transport</keyword>
<dbReference type="Pfam" id="PF06808">
    <property type="entry name" value="DctM"/>
    <property type="match status" value="1"/>
</dbReference>
<accession>A0A2K9MHQ0</accession>
<dbReference type="PANTHER" id="PTHR33362">
    <property type="entry name" value="SIALIC ACID TRAP TRANSPORTER PERMEASE PROTEIN SIAT-RELATED"/>
    <property type="match status" value="1"/>
</dbReference>
<evidence type="ECO:0000313" key="9">
    <source>
        <dbReference type="EMBL" id="AUM75161.1"/>
    </source>
</evidence>
<dbReference type="AlphaFoldDB" id="A0A2K9MHQ0"/>
<evidence type="ECO:0000259" key="8">
    <source>
        <dbReference type="Pfam" id="PF06808"/>
    </source>
</evidence>
<keyword evidence="4 7" id="KW-0812">Transmembrane</keyword>
<organism evidence="9 10">
    <name type="scientific">Paracoccus jeotgali</name>
    <dbReference type="NCBI Taxonomy" id="2065379"/>
    <lineage>
        <taxon>Bacteria</taxon>
        <taxon>Pseudomonadati</taxon>
        <taxon>Pseudomonadota</taxon>
        <taxon>Alphaproteobacteria</taxon>
        <taxon>Rhodobacterales</taxon>
        <taxon>Paracoccaceae</taxon>
        <taxon>Paracoccus</taxon>
    </lineage>
</organism>
<comment type="similarity">
    <text evidence="7">Belongs to the TRAP transporter large permease family.</text>
</comment>
<evidence type="ECO:0000313" key="10">
    <source>
        <dbReference type="Proteomes" id="UP000234882"/>
    </source>
</evidence>
<dbReference type="OrthoDB" id="9790209at2"/>
<dbReference type="PIRSF" id="PIRSF006066">
    <property type="entry name" value="HI0050"/>
    <property type="match status" value="1"/>
</dbReference>
<dbReference type="Proteomes" id="UP000234882">
    <property type="component" value="Chromosome"/>
</dbReference>
<feature type="transmembrane region" description="Helical" evidence="7">
    <location>
        <begin position="396"/>
        <end position="420"/>
    </location>
</feature>
<feature type="transmembrane region" description="Helical" evidence="7">
    <location>
        <begin position="132"/>
        <end position="156"/>
    </location>
</feature>
<evidence type="ECO:0000256" key="3">
    <source>
        <dbReference type="ARBA" id="ARBA00022519"/>
    </source>
</evidence>
<proteinExistence type="inferred from homology"/>
<gene>
    <name evidence="9" type="ORF">CYR75_13435</name>
</gene>
<dbReference type="GO" id="GO:0005886">
    <property type="term" value="C:plasma membrane"/>
    <property type="evidence" value="ECO:0007669"/>
    <property type="project" value="UniProtKB-SubCell"/>
</dbReference>
<feature type="transmembrane region" description="Helical" evidence="7">
    <location>
        <begin position="270"/>
        <end position="291"/>
    </location>
</feature>
<keyword evidence="3 7" id="KW-0997">Cell inner membrane</keyword>
<feature type="transmembrane region" description="Helical" evidence="7">
    <location>
        <begin position="355"/>
        <end position="384"/>
    </location>
</feature>
<feature type="transmembrane region" description="Helical" evidence="7">
    <location>
        <begin position="43"/>
        <end position="63"/>
    </location>
</feature>
<dbReference type="EMBL" id="CP025583">
    <property type="protein sequence ID" value="AUM75161.1"/>
    <property type="molecule type" value="Genomic_DNA"/>
</dbReference>
<comment type="function">
    <text evidence="7">Part of the tripartite ATP-independent periplasmic (TRAP) transport system.</text>
</comment>
<feature type="domain" description="TRAP C4-dicarboxylate transport system permease DctM subunit" evidence="8">
    <location>
        <begin position="4"/>
        <end position="416"/>
    </location>
</feature>
<keyword evidence="5 7" id="KW-1133">Transmembrane helix</keyword>
<evidence type="ECO:0000256" key="2">
    <source>
        <dbReference type="ARBA" id="ARBA00022475"/>
    </source>
</evidence>
<feature type="transmembrane region" description="Helical" evidence="7">
    <location>
        <begin position="7"/>
        <end position="31"/>
    </location>
</feature>
<feature type="transmembrane region" description="Helical" evidence="7">
    <location>
        <begin position="168"/>
        <end position="188"/>
    </location>
</feature>